<evidence type="ECO:0000313" key="2">
    <source>
        <dbReference type="EMBL" id="KAJ7651395.1"/>
    </source>
</evidence>
<dbReference type="AlphaFoldDB" id="A0AAD7CL74"/>
<dbReference type="InterPro" id="IPR000210">
    <property type="entry name" value="BTB/POZ_dom"/>
</dbReference>
<proteinExistence type="predicted"/>
<evidence type="ECO:0000313" key="3">
    <source>
        <dbReference type="Proteomes" id="UP001221142"/>
    </source>
</evidence>
<feature type="domain" description="BTB" evidence="1">
    <location>
        <begin position="23"/>
        <end position="115"/>
    </location>
</feature>
<dbReference type="InterPro" id="IPR011333">
    <property type="entry name" value="SKP1/BTB/POZ_sf"/>
</dbReference>
<accession>A0AAD7CL74</accession>
<dbReference type="Pfam" id="PF00651">
    <property type="entry name" value="BTB"/>
    <property type="match status" value="1"/>
</dbReference>
<gene>
    <name evidence="2" type="ORF">FB45DRAFT_1051129</name>
</gene>
<dbReference type="Proteomes" id="UP001221142">
    <property type="component" value="Unassembled WGS sequence"/>
</dbReference>
<sequence length="220" mass="25007">MDFDSQIDAAGCKLNAFRPGTVDVIVEGNQYTIDRFFLERDSPVLRELFAELREGDPVYALSGATKAELEHLLWVYYKTSIARDPWAPITVWKDILKLADMWKMEQIKDHALGHLRRGKMDAMEKIKHCEREDVPTYEAKEAYMELCTRTEPLTAADFQVLGMDIGLRIMQIRERILASRVPQAGIKPQSEGEIVDDVIGRAPPPTVLASEMGAEFDLYC</sequence>
<protein>
    <recommendedName>
        <fullName evidence="1">BTB domain-containing protein</fullName>
    </recommendedName>
</protein>
<name>A0AAD7CL74_9AGAR</name>
<dbReference type="Gene3D" id="3.30.710.10">
    <property type="entry name" value="Potassium Channel Kv1.1, Chain A"/>
    <property type="match status" value="1"/>
</dbReference>
<reference evidence="2" key="1">
    <citation type="submission" date="2023-03" db="EMBL/GenBank/DDBJ databases">
        <title>Massive genome expansion in bonnet fungi (Mycena s.s.) driven by repeated elements and novel gene families across ecological guilds.</title>
        <authorList>
            <consortium name="Lawrence Berkeley National Laboratory"/>
            <person name="Harder C.B."/>
            <person name="Miyauchi S."/>
            <person name="Viragh M."/>
            <person name="Kuo A."/>
            <person name="Thoen E."/>
            <person name="Andreopoulos B."/>
            <person name="Lu D."/>
            <person name="Skrede I."/>
            <person name="Drula E."/>
            <person name="Henrissat B."/>
            <person name="Morin E."/>
            <person name="Kohler A."/>
            <person name="Barry K."/>
            <person name="LaButti K."/>
            <person name="Morin E."/>
            <person name="Salamov A."/>
            <person name="Lipzen A."/>
            <person name="Mereny Z."/>
            <person name="Hegedus B."/>
            <person name="Baldrian P."/>
            <person name="Stursova M."/>
            <person name="Weitz H."/>
            <person name="Taylor A."/>
            <person name="Grigoriev I.V."/>
            <person name="Nagy L.G."/>
            <person name="Martin F."/>
            <person name="Kauserud H."/>
        </authorList>
    </citation>
    <scope>NUCLEOTIDE SEQUENCE</scope>
    <source>
        <strain evidence="2">9284</strain>
    </source>
</reference>
<keyword evidence="3" id="KW-1185">Reference proteome</keyword>
<evidence type="ECO:0000259" key="1">
    <source>
        <dbReference type="Pfam" id="PF00651"/>
    </source>
</evidence>
<dbReference type="EMBL" id="JARKIF010000001">
    <property type="protein sequence ID" value="KAJ7651395.1"/>
    <property type="molecule type" value="Genomic_DNA"/>
</dbReference>
<organism evidence="2 3">
    <name type="scientific">Roridomyces roridus</name>
    <dbReference type="NCBI Taxonomy" id="1738132"/>
    <lineage>
        <taxon>Eukaryota</taxon>
        <taxon>Fungi</taxon>
        <taxon>Dikarya</taxon>
        <taxon>Basidiomycota</taxon>
        <taxon>Agaricomycotina</taxon>
        <taxon>Agaricomycetes</taxon>
        <taxon>Agaricomycetidae</taxon>
        <taxon>Agaricales</taxon>
        <taxon>Marasmiineae</taxon>
        <taxon>Mycenaceae</taxon>
        <taxon>Roridomyces</taxon>
    </lineage>
</organism>
<comment type="caution">
    <text evidence="2">The sequence shown here is derived from an EMBL/GenBank/DDBJ whole genome shotgun (WGS) entry which is preliminary data.</text>
</comment>